<feature type="binding site" evidence="9">
    <location>
        <begin position="153"/>
        <end position="154"/>
    </location>
    <ligand>
        <name>(S)-2,3,4,5-tetrahydrodipicolinate</name>
        <dbReference type="ChEBI" id="CHEBI:16845"/>
    </ligand>
</feature>
<evidence type="ECO:0000256" key="8">
    <source>
        <dbReference type="ARBA" id="ARBA00023154"/>
    </source>
</evidence>
<feature type="domain" description="Dihydrodipicolinate reductase C-terminal" evidence="12">
    <location>
        <begin position="115"/>
        <end position="250"/>
    </location>
</feature>
<comment type="subunit">
    <text evidence="9">Homotetramer.</text>
</comment>
<dbReference type="Gene3D" id="3.40.50.720">
    <property type="entry name" value="NAD(P)-binding Rossmann-like Domain"/>
    <property type="match status" value="1"/>
</dbReference>
<dbReference type="GO" id="GO:0016726">
    <property type="term" value="F:oxidoreductase activity, acting on CH or CH2 groups, NAD or NADP as acceptor"/>
    <property type="evidence" value="ECO:0007669"/>
    <property type="project" value="UniProtKB-UniRule"/>
</dbReference>
<keyword evidence="5 9" id="KW-0220">Diaminopimelate biosynthesis</keyword>
<dbReference type="EMBL" id="DXBR01000041">
    <property type="protein sequence ID" value="HIZ39086.1"/>
    <property type="molecule type" value="Genomic_DNA"/>
</dbReference>
<dbReference type="EC" id="1.17.1.8" evidence="9 10"/>
<comment type="caution">
    <text evidence="9">Lacks conserved residue(s) required for the propagation of feature annotation.</text>
</comment>
<dbReference type="PROSITE" id="PS01298">
    <property type="entry name" value="DAPB"/>
    <property type="match status" value="1"/>
</dbReference>
<evidence type="ECO:0000259" key="12">
    <source>
        <dbReference type="Pfam" id="PF05173"/>
    </source>
</evidence>
<gene>
    <name evidence="9 13" type="primary">dapB</name>
    <name evidence="13" type="ORF">H9968_04040</name>
</gene>
<dbReference type="Gene3D" id="3.30.360.10">
    <property type="entry name" value="Dihydrodipicolinate Reductase, domain 2"/>
    <property type="match status" value="1"/>
</dbReference>
<evidence type="ECO:0000256" key="5">
    <source>
        <dbReference type="ARBA" id="ARBA00022915"/>
    </source>
</evidence>
<feature type="active site" description="Proton donor/acceptor" evidence="9">
    <location>
        <position position="143"/>
    </location>
</feature>
<feature type="binding site" evidence="9">
    <location>
        <begin position="8"/>
        <end position="13"/>
    </location>
    <ligand>
        <name>NAD(+)</name>
        <dbReference type="ChEBI" id="CHEBI:57540"/>
    </ligand>
</feature>
<evidence type="ECO:0000256" key="4">
    <source>
        <dbReference type="ARBA" id="ARBA00022857"/>
    </source>
</evidence>
<dbReference type="GO" id="GO:0009089">
    <property type="term" value="P:lysine biosynthetic process via diaminopimelate"/>
    <property type="evidence" value="ECO:0007669"/>
    <property type="project" value="UniProtKB-UniRule"/>
</dbReference>
<comment type="similarity">
    <text evidence="1 9">Belongs to the DapB family.</text>
</comment>
<keyword evidence="2 9" id="KW-0963">Cytoplasm</keyword>
<evidence type="ECO:0000313" key="13">
    <source>
        <dbReference type="EMBL" id="HIZ39086.1"/>
    </source>
</evidence>
<dbReference type="PIRSF" id="PIRSF000161">
    <property type="entry name" value="DHPR"/>
    <property type="match status" value="1"/>
</dbReference>
<dbReference type="GO" id="GO:0019877">
    <property type="term" value="P:diaminopimelate biosynthetic process"/>
    <property type="evidence" value="ECO:0007669"/>
    <property type="project" value="UniProtKB-UniRule"/>
</dbReference>
<evidence type="ECO:0000256" key="3">
    <source>
        <dbReference type="ARBA" id="ARBA00022605"/>
    </source>
</evidence>
<comment type="catalytic activity">
    <reaction evidence="9">
        <text>(S)-2,3,4,5-tetrahydrodipicolinate + NADP(+) + H2O = (2S,4S)-4-hydroxy-2,3,4,5-tetrahydrodipicolinate + NADPH + H(+)</text>
        <dbReference type="Rhea" id="RHEA:35331"/>
        <dbReference type="ChEBI" id="CHEBI:15377"/>
        <dbReference type="ChEBI" id="CHEBI:15378"/>
        <dbReference type="ChEBI" id="CHEBI:16845"/>
        <dbReference type="ChEBI" id="CHEBI:57783"/>
        <dbReference type="ChEBI" id="CHEBI:58349"/>
        <dbReference type="ChEBI" id="CHEBI:67139"/>
        <dbReference type="EC" id="1.17.1.8"/>
    </reaction>
</comment>
<dbReference type="GO" id="GO:0050661">
    <property type="term" value="F:NADP binding"/>
    <property type="evidence" value="ECO:0007669"/>
    <property type="project" value="UniProtKB-UniRule"/>
</dbReference>
<dbReference type="SUPFAM" id="SSF55347">
    <property type="entry name" value="Glyceraldehyde-3-phosphate dehydrogenase-like, C-terminal domain"/>
    <property type="match status" value="1"/>
</dbReference>
<reference evidence="13" key="1">
    <citation type="journal article" date="2021" name="PeerJ">
        <title>Extensive microbial diversity within the chicken gut microbiome revealed by metagenomics and culture.</title>
        <authorList>
            <person name="Gilroy R."/>
            <person name="Ravi A."/>
            <person name="Getino M."/>
            <person name="Pursley I."/>
            <person name="Horton D.L."/>
            <person name="Alikhan N.F."/>
            <person name="Baker D."/>
            <person name="Gharbi K."/>
            <person name="Hall N."/>
            <person name="Watson M."/>
            <person name="Adriaenssens E.M."/>
            <person name="Foster-Nyarko E."/>
            <person name="Jarju S."/>
            <person name="Secka A."/>
            <person name="Antonio M."/>
            <person name="Oren A."/>
            <person name="Chaudhuri R.R."/>
            <person name="La Ragione R."/>
            <person name="Hildebrand F."/>
            <person name="Pallen M.J."/>
        </authorList>
    </citation>
    <scope>NUCLEOTIDE SEQUENCE</scope>
    <source>
        <strain evidence="13">CHK179-28034</strain>
    </source>
</reference>
<reference evidence="13" key="2">
    <citation type="submission" date="2021-04" db="EMBL/GenBank/DDBJ databases">
        <authorList>
            <person name="Gilroy R."/>
        </authorList>
    </citation>
    <scope>NUCLEOTIDE SEQUENCE</scope>
    <source>
        <strain evidence="13">CHK179-28034</strain>
    </source>
</reference>
<evidence type="ECO:0000259" key="11">
    <source>
        <dbReference type="Pfam" id="PF01113"/>
    </source>
</evidence>
<comment type="caution">
    <text evidence="13">The sequence shown here is derived from an EMBL/GenBank/DDBJ whole genome shotgun (WGS) entry which is preliminary data.</text>
</comment>
<feature type="active site" description="Proton donor" evidence="9">
    <location>
        <position position="147"/>
    </location>
</feature>
<dbReference type="NCBIfam" id="TIGR00036">
    <property type="entry name" value="dapB"/>
    <property type="match status" value="1"/>
</dbReference>
<evidence type="ECO:0000256" key="10">
    <source>
        <dbReference type="NCBIfam" id="TIGR00036"/>
    </source>
</evidence>
<evidence type="ECO:0000256" key="6">
    <source>
        <dbReference type="ARBA" id="ARBA00023002"/>
    </source>
</evidence>
<organism evidence="13 14">
    <name type="scientific">Candidatus Anaerobutyricum stercoris</name>
    <dbReference type="NCBI Taxonomy" id="2838457"/>
    <lineage>
        <taxon>Bacteria</taxon>
        <taxon>Bacillati</taxon>
        <taxon>Bacillota</taxon>
        <taxon>Clostridia</taxon>
        <taxon>Lachnospirales</taxon>
        <taxon>Lachnospiraceae</taxon>
        <taxon>Anaerobutyricum</taxon>
    </lineage>
</organism>
<dbReference type="Pfam" id="PF05173">
    <property type="entry name" value="DapB_C"/>
    <property type="match status" value="1"/>
</dbReference>
<evidence type="ECO:0000256" key="9">
    <source>
        <dbReference type="HAMAP-Rule" id="MF_00102"/>
    </source>
</evidence>
<comment type="subcellular location">
    <subcellularLocation>
        <location evidence="9">Cytoplasm</location>
    </subcellularLocation>
</comment>
<keyword evidence="7 9" id="KW-0520">NAD</keyword>
<feature type="binding site" evidence="9">
    <location>
        <position position="144"/>
    </location>
    <ligand>
        <name>(S)-2,3,4,5-tetrahydrodipicolinate</name>
        <dbReference type="ChEBI" id="CHEBI:16845"/>
    </ligand>
</feature>
<keyword evidence="6 9" id="KW-0560">Oxidoreductase</keyword>
<dbReference type="PANTHER" id="PTHR20836">
    <property type="entry name" value="DIHYDRODIPICOLINATE REDUCTASE"/>
    <property type="match status" value="1"/>
</dbReference>
<evidence type="ECO:0000256" key="7">
    <source>
        <dbReference type="ARBA" id="ARBA00023027"/>
    </source>
</evidence>
<dbReference type="Proteomes" id="UP000824049">
    <property type="component" value="Unassembled WGS sequence"/>
</dbReference>
<dbReference type="AlphaFoldDB" id="A0A9D2EL15"/>
<feature type="domain" description="Dihydrodipicolinate reductase N-terminal" evidence="11">
    <location>
        <begin position="3"/>
        <end position="112"/>
    </location>
</feature>
<dbReference type="GO" id="GO:0008839">
    <property type="term" value="F:4-hydroxy-tetrahydrodipicolinate reductase"/>
    <property type="evidence" value="ECO:0007669"/>
    <property type="project" value="UniProtKB-UniRule"/>
</dbReference>
<keyword evidence="4 9" id="KW-0521">NADP</keyword>
<feature type="binding site" evidence="9">
    <location>
        <begin position="85"/>
        <end position="87"/>
    </location>
    <ligand>
        <name>NAD(+)</name>
        <dbReference type="ChEBI" id="CHEBI:57540"/>
    </ligand>
</feature>
<keyword evidence="8 9" id="KW-0457">Lysine biosynthesis</keyword>
<evidence type="ECO:0000313" key="14">
    <source>
        <dbReference type="Proteomes" id="UP000824049"/>
    </source>
</evidence>
<accession>A0A9D2EL15</accession>
<dbReference type="PANTHER" id="PTHR20836:SF7">
    <property type="entry name" value="4-HYDROXY-TETRAHYDRODIPICOLINATE REDUCTASE"/>
    <property type="match status" value="1"/>
</dbReference>
<dbReference type="GO" id="GO:0051287">
    <property type="term" value="F:NAD binding"/>
    <property type="evidence" value="ECO:0007669"/>
    <property type="project" value="UniProtKB-UniRule"/>
</dbReference>
<sequence length="254" mass="27358">MTKVLMYGCNGYMGHVICDLIKDMDNVEVAAGVDVTAGKQEDFPVFTSLDEVNVPVDAIIDFSAAPAVDAVLDYAAEKQIPLVECTTGLSDEQLAHLKECSQRTAILRSANMSLGINTLLKMVKTAAKVLGDAGFDIDIVEKHHRRKLDAPSGTALALADSINEASEGRYEYVFDRSQRRMQRPADEIGISAVRGGTIVGEHEIIFAGTDEVIEFKHTAYSRAVFGKGAIQAAVYLAGKPAGLYDMSDVIDGVE</sequence>
<keyword evidence="3 9" id="KW-0028">Amino-acid biosynthesis</keyword>
<evidence type="ECO:0000256" key="2">
    <source>
        <dbReference type="ARBA" id="ARBA00022490"/>
    </source>
</evidence>
<dbReference type="InterPro" id="IPR022664">
    <property type="entry name" value="DapB_N_CS"/>
</dbReference>
<name>A0A9D2EL15_9FIRM</name>
<proteinExistence type="inferred from homology"/>
<protein>
    <recommendedName>
        <fullName evidence="9 10">4-hydroxy-tetrahydrodipicolinate reductase</fullName>
        <shortName evidence="9">HTPA reductase</shortName>
        <ecNumber evidence="9 10">1.17.1.8</ecNumber>
    </recommendedName>
</protein>
<dbReference type="FunFam" id="3.30.360.10:FF:000009">
    <property type="entry name" value="4-hydroxy-tetrahydrodipicolinate reductase"/>
    <property type="match status" value="1"/>
</dbReference>
<comment type="catalytic activity">
    <reaction evidence="9">
        <text>(S)-2,3,4,5-tetrahydrodipicolinate + NAD(+) + H2O = (2S,4S)-4-hydroxy-2,3,4,5-tetrahydrodipicolinate + NADH + H(+)</text>
        <dbReference type="Rhea" id="RHEA:35323"/>
        <dbReference type="ChEBI" id="CHEBI:15377"/>
        <dbReference type="ChEBI" id="CHEBI:15378"/>
        <dbReference type="ChEBI" id="CHEBI:16845"/>
        <dbReference type="ChEBI" id="CHEBI:57540"/>
        <dbReference type="ChEBI" id="CHEBI:57945"/>
        <dbReference type="ChEBI" id="CHEBI:67139"/>
        <dbReference type="EC" id="1.17.1.8"/>
    </reaction>
</comment>
<dbReference type="InterPro" id="IPR023940">
    <property type="entry name" value="DHDPR_bac"/>
</dbReference>
<comment type="function">
    <text evidence="9">Catalyzes the conversion of 4-hydroxy-tetrahydrodipicolinate (HTPA) to tetrahydrodipicolinate.</text>
</comment>
<dbReference type="GO" id="GO:0005829">
    <property type="term" value="C:cytosol"/>
    <property type="evidence" value="ECO:0007669"/>
    <property type="project" value="TreeGrafter"/>
</dbReference>
<dbReference type="InterPro" id="IPR022663">
    <property type="entry name" value="DapB_C"/>
</dbReference>
<dbReference type="InterPro" id="IPR000846">
    <property type="entry name" value="DapB_N"/>
</dbReference>
<dbReference type="CDD" id="cd02274">
    <property type="entry name" value="DHDPR_N"/>
    <property type="match status" value="1"/>
</dbReference>
<comment type="caution">
    <text evidence="9">Was originally thought to be a dihydrodipicolinate reductase (DHDPR), catalyzing the conversion of dihydrodipicolinate to tetrahydrodipicolinate. However, it was shown in E.coli that the substrate of the enzymatic reaction is not dihydrodipicolinate (DHDP) but in fact (2S,4S)-4-hydroxy-2,3,4,5-tetrahydrodipicolinic acid (HTPA), the product released by the DapA-catalyzed reaction.</text>
</comment>
<dbReference type="HAMAP" id="MF_00102">
    <property type="entry name" value="DapB"/>
    <property type="match status" value="1"/>
</dbReference>
<dbReference type="InterPro" id="IPR036291">
    <property type="entry name" value="NAD(P)-bd_dom_sf"/>
</dbReference>
<dbReference type="Pfam" id="PF01113">
    <property type="entry name" value="DapB_N"/>
    <property type="match status" value="1"/>
</dbReference>
<evidence type="ECO:0000256" key="1">
    <source>
        <dbReference type="ARBA" id="ARBA00006642"/>
    </source>
</evidence>
<feature type="binding site" evidence="9">
    <location>
        <begin position="109"/>
        <end position="112"/>
    </location>
    <ligand>
        <name>NAD(+)</name>
        <dbReference type="ChEBI" id="CHEBI:57540"/>
    </ligand>
</feature>
<dbReference type="SUPFAM" id="SSF51735">
    <property type="entry name" value="NAD(P)-binding Rossmann-fold domains"/>
    <property type="match status" value="1"/>
</dbReference>
<comment type="pathway">
    <text evidence="9">Amino-acid biosynthesis; L-lysine biosynthesis via DAP pathway; (S)-tetrahydrodipicolinate from L-aspartate: step 4/4.</text>
</comment>